<reference evidence="2" key="2">
    <citation type="submission" date="2023-06" db="EMBL/GenBank/DDBJ databases">
        <authorList>
            <consortium name="Lawrence Berkeley National Laboratory"/>
            <person name="Haridas S."/>
            <person name="Hensen N."/>
            <person name="Bonometti L."/>
            <person name="Westerberg I."/>
            <person name="Brannstrom I.O."/>
            <person name="Guillou S."/>
            <person name="Cros-Aarteil S."/>
            <person name="Calhoun S."/>
            <person name="Kuo A."/>
            <person name="Mondo S."/>
            <person name="Pangilinan J."/>
            <person name="Riley R."/>
            <person name="LaButti K."/>
            <person name="Andreopoulos B."/>
            <person name="Lipzen A."/>
            <person name="Chen C."/>
            <person name="Yanf M."/>
            <person name="Daum C."/>
            <person name="Ng V."/>
            <person name="Clum A."/>
            <person name="Steindorff A."/>
            <person name="Ohm R."/>
            <person name="Martin F."/>
            <person name="Silar P."/>
            <person name="Natvig D."/>
            <person name="Lalanne C."/>
            <person name="Gautier V."/>
            <person name="Ament-velasquez S.L."/>
            <person name="Kruys A."/>
            <person name="Hutchinson M.I."/>
            <person name="Powell A.J."/>
            <person name="Barry K."/>
            <person name="Miller A.N."/>
            <person name="Grigoriev I.V."/>
            <person name="Debuchy R."/>
            <person name="Gladieux P."/>
            <person name="Thoren M.H."/>
            <person name="Johannesson H."/>
        </authorList>
    </citation>
    <scope>NUCLEOTIDE SEQUENCE</scope>
    <source>
        <strain evidence="2">CBS 232.78</strain>
    </source>
</reference>
<evidence type="ECO:0000256" key="1">
    <source>
        <dbReference type="SAM" id="MobiDB-lite"/>
    </source>
</evidence>
<accession>A0AAE0KFJ4</accession>
<protein>
    <submittedName>
        <fullName evidence="2">Uncharacterized protein</fullName>
    </submittedName>
</protein>
<gene>
    <name evidence="2" type="ORF">B0H63DRAFT_482448</name>
</gene>
<evidence type="ECO:0000313" key="3">
    <source>
        <dbReference type="Proteomes" id="UP001285441"/>
    </source>
</evidence>
<keyword evidence="3" id="KW-1185">Reference proteome</keyword>
<feature type="region of interest" description="Disordered" evidence="1">
    <location>
        <begin position="28"/>
        <end position="48"/>
    </location>
</feature>
<evidence type="ECO:0000313" key="2">
    <source>
        <dbReference type="EMBL" id="KAK3375280.1"/>
    </source>
</evidence>
<feature type="compositionally biased region" description="Basic and acidic residues" evidence="1">
    <location>
        <begin position="28"/>
        <end position="39"/>
    </location>
</feature>
<proteinExistence type="predicted"/>
<sequence length="224" mass="24529">MHGWSYLPAQVSIPPNLAHFIPRVGNRKERNCQPQRDRSSGPGRWDGNVSQRRFALTAGSSVPVSEAKYPPLTLNHDSREGALDAAAVDNKPILARSQCGVTIYTCVTLGRFSSYHWSSVSCTIAPKIQVEASLLLAPPTFPRGSVGSGIGSLLEAPLPSPRRPLYPCSVIQATYFSSWQGFLRCLPRCRDPSINLKAQPEVSYVVYATFPLFACVHPRPVSHT</sequence>
<name>A0AAE0KFJ4_9PEZI</name>
<organism evidence="2 3">
    <name type="scientific">Podospora didyma</name>
    <dbReference type="NCBI Taxonomy" id="330526"/>
    <lineage>
        <taxon>Eukaryota</taxon>
        <taxon>Fungi</taxon>
        <taxon>Dikarya</taxon>
        <taxon>Ascomycota</taxon>
        <taxon>Pezizomycotina</taxon>
        <taxon>Sordariomycetes</taxon>
        <taxon>Sordariomycetidae</taxon>
        <taxon>Sordariales</taxon>
        <taxon>Podosporaceae</taxon>
        <taxon>Podospora</taxon>
    </lineage>
</organism>
<dbReference type="Proteomes" id="UP001285441">
    <property type="component" value="Unassembled WGS sequence"/>
</dbReference>
<dbReference type="AlphaFoldDB" id="A0AAE0KFJ4"/>
<comment type="caution">
    <text evidence="2">The sequence shown here is derived from an EMBL/GenBank/DDBJ whole genome shotgun (WGS) entry which is preliminary data.</text>
</comment>
<dbReference type="EMBL" id="JAULSW010000007">
    <property type="protein sequence ID" value="KAK3375280.1"/>
    <property type="molecule type" value="Genomic_DNA"/>
</dbReference>
<reference evidence="2" key="1">
    <citation type="journal article" date="2023" name="Mol. Phylogenet. Evol.">
        <title>Genome-scale phylogeny and comparative genomics of the fungal order Sordariales.</title>
        <authorList>
            <person name="Hensen N."/>
            <person name="Bonometti L."/>
            <person name="Westerberg I."/>
            <person name="Brannstrom I.O."/>
            <person name="Guillou S."/>
            <person name="Cros-Aarteil S."/>
            <person name="Calhoun S."/>
            <person name="Haridas S."/>
            <person name="Kuo A."/>
            <person name="Mondo S."/>
            <person name="Pangilinan J."/>
            <person name="Riley R."/>
            <person name="LaButti K."/>
            <person name="Andreopoulos B."/>
            <person name="Lipzen A."/>
            <person name="Chen C."/>
            <person name="Yan M."/>
            <person name="Daum C."/>
            <person name="Ng V."/>
            <person name="Clum A."/>
            <person name="Steindorff A."/>
            <person name="Ohm R.A."/>
            <person name="Martin F."/>
            <person name="Silar P."/>
            <person name="Natvig D.O."/>
            <person name="Lalanne C."/>
            <person name="Gautier V."/>
            <person name="Ament-Velasquez S.L."/>
            <person name="Kruys A."/>
            <person name="Hutchinson M.I."/>
            <person name="Powell A.J."/>
            <person name="Barry K."/>
            <person name="Miller A.N."/>
            <person name="Grigoriev I.V."/>
            <person name="Debuchy R."/>
            <person name="Gladieux P."/>
            <person name="Hiltunen Thoren M."/>
            <person name="Johannesson H."/>
        </authorList>
    </citation>
    <scope>NUCLEOTIDE SEQUENCE</scope>
    <source>
        <strain evidence="2">CBS 232.78</strain>
    </source>
</reference>